<feature type="compositionally biased region" description="Polar residues" evidence="1">
    <location>
        <begin position="43"/>
        <end position="53"/>
    </location>
</feature>
<comment type="caution">
    <text evidence="2">The sequence shown here is derived from an EMBL/GenBank/DDBJ whole genome shotgun (WGS) entry which is preliminary data.</text>
</comment>
<evidence type="ECO:0000313" key="2">
    <source>
        <dbReference type="EMBL" id="KAG6414298.1"/>
    </source>
</evidence>
<feature type="region of interest" description="Disordered" evidence="1">
    <location>
        <begin position="34"/>
        <end position="88"/>
    </location>
</feature>
<reference evidence="2" key="2">
    <citation type="submission" date="2020-08" db="EMBL/GenBank/DDBJ databases">
        <title>Plant Genome Project.</title>
        <authorList>
            <person name="Zhang R.-G."/>
        </authorList>
    </citation>
    <scope>NUCLEOTIDE SEQUENCE</scope>
    <source>
        <strain evidence="2">Huo1</strain>
        <tissue evidence="2">Leaf</tissue>
    </source>
</reference>
<evidence type="ECO:0000313" key="3">
    <source>
        <dbReference type="Proteomes" id="UP000298416"/>
    </source>
</evidence>
<dbReference type="EMBL" id="PNBA02000009">
    <property type="protein sequence ID" value="KAG6414298.1"/>
    <property type="molecule type" value="Genomic_DNA"/>
</dbReference>
<dbReference type="Proteomes" id="UP000298416">
    <property type="component" value="Unassembled WGS sequence"/>
</dbReference>
<feature type="compositionally biased region" description="Polar residues" evidence="1">
    <location>
        <begin position="77"/>
        <end position="87"/>
    </location>
</feature>
<accession>A0A8X8ZRI3</accession>
<name>A0A8X8ZRI3_SALSN</name>
<proteinExistence type="predicted"/>
<gene>
    <name evidence="2" type="ORF">SASPL_127017</name>
</gene>
<dbReference type="AlphaFoldDB" id="A0A8X8ZRI3"/>
<sequence length="165" mass="18317">MCVMHHTRMPEMGEVNSNNKFSIAQRKLMFDDGGPLNLGPLATKSSKADMSTASSRSDQERRDRSHLRKLEQRYSLPPTTETGNRFSPTRRICGDLWRSKQVSAVHVVVGETSALVELLRFIPRSSREAPAATIESRNLGGLLGLLGFEPRSEPSNLLIQNAGKQ</sequence>
<organism evidence="2">
    <name type="scientific">Salvia splendens</name>
    <name type="common">Scarlet sage</name>
    <dbReference type="NCBI Taxonomy" id="180675"/>
    <lineage>
        <taxon>Eukaryota</taxon>
        <taxon>Viridiplantae</taxon>
        <taxon>Streptophyta</taxon>
        <taxon>Embryophyta</taxon>
        <taxon>Tracheophyta</taxon>
        <taxon>Spermatophyta</taxon>
        <taxon>Magnoliopsida</taxon>
        <taxon>eudicotyledons</taxon>
        <taxon>Gunneridae</taxon>
        <taxon>Pentapetalae</taxon>
        <taxon>asterids</taxon>
        <taxon>lamiids</taxon>
        <taxon>Lamiales</taxon>
        <taxon>Lamiaceae</taxon>
        <taxon>Nepetoideae</taxon>
        <taxon>Mentheae</taxon>
        <taxon>Salviinae</taxon>
        <taxon>Salvia</taxon>
        <taxon>Salvia subgen. Calosphace</taxon>
        <taxon>core Calosphace</taxon>
    </lineage>
</organism>
<keyword evidence="3" id="KW-1185">Reference proteome</keyword>
<evidence type="ECO:0000256" key="1">
    <source>
        <dbReference type="SAM" id="MobiDB-lite"/>
    </source>
</evidence>
<feature type="compositionally biased region" description="Basic and acidic residues" evidence="1">
    <location>
        <begin position="57"/>
        <end position="72"/>
    </location>
</feature>
<reference evidence="2" key="1">
    <citation type="submission" date="2018-01" db="EMBL/GenBank/DDBJ databases">
        <authorList>
            <person name="Mao J.F."/>
        </authorList>
    </citation>
    <scope>NUCLEOTIDE SEQUENCE</scope>
    <source>
        <strain evidence="2">Huo1</strain>
        <tissue evidence="2">Leaf</tissue>
    </source>
</reference>
<protein>
    <submittedName>
        <fullName evidence="2">Uncharacterized protein</fullName>
    </submittedName>
</protein>